<proteinExistence type="predicted"/>
<name>A0AAW0GAV1_9APHY</name>
<dbReference type="AlphaFoldDB" id="A0AAW0GAV1"/>
<reference evidence="2 3" key="1">
    <citation type="submission" date="2022-09" db="EMBL/GenBank/DDBJ databases">
        <authorList>
            <person name="Palmer J.M."/>
        </authorList>
    </citation>
    <scope>NUCLEOTIDE SEQUENCE [LARGE SCALE GENOMIC DNA]</scope>
    <source>
        <strain evidence="2 3">DSM 7382</strain>
    </source>
</reference>
<organism evidence="2 3">
    <name type="scientific">Cerrena zonata</name>
    <dbReference type="NCBI Taxonomy" id="2478898"/>
    <lineage>
        <taxon>Eukaryota</taxon>
        <taxon>Fungi</taxon>
        <taxon>Dikarya</taxon>
        <taxon>Basidiomycota</taxon>
        <taxon>Agaricomycotina</taxon>
        <taxon>Agaricomycetes</taxon>
        <taxon>Polyporales</taxon>
        <taxon>Cerrenaceae</taxon>
        <taxon>Cerrena</taxon>
    </lineage>
</organism>
<sequence length="125" mass="12983">MASQVPLTSTLPEHPENTTTVYANLLFPALGFPSFSHSTTNQTLPCHGPVPFLPGSGANLMLSSEAPLLSLICSVLFAILGAITNHDLPAPPTLGGPTTPGTRDPIIRVQDPRYPVTGSSGPLAE</sequence>
<evidence type="ECO:0000313" key="2">
    <source>
        <dbReference type="EMBL" id="KAK7686200.1"/>
    </source>
</evidence>
<dbReference type="Proteomes" id="UP001385951">
    <property type="component" value="Unassembled WGS sequence"/>
</dbReference>
<feature type="region of interest" description="Disordered" evidence="1">
    <location>
        <begin position="88"/>
        <end position="125"/>
    </location>
</feature>
<keyword evidence="3" id="KW-1185">Reference proteome</keyword>
<evidence type="ECO:0000256" key="1">
    <source>
        <dbReference type="SAM" id="MobiDB-lite"/>
    </source>
</evidence>
<accession>A0AAW0GAV1</accession>
<gene>
    <name evidence="2" type="ORF">QCA50_010420</name>
</gene>
<evidence type="ECO:0000313" key="3">
    <source>
        <dbReference type="Proteomes" id="UP001385951"/>
    </source>
</evidence>
<comment type="caution">
    <text evidence="2">The sequence shown here is derived from an EMBL/GenBank/DDBJ whole genome shotgun (WGS) entry which is preliminary data.</text>
</comment>
<dbReference type="EMBL" id="JASBNA010000017">
    <property type="protein sequence ID" value="KAK7686200.1"/>
    <property type="molecule type" value="Genomic_DNA"/>
</dbReference>
<protein>
    <submittedName>
        <fullName evidence="2">Uncharacterized protein</fullName>
    </submittedName>
</protein>